<sequence>MGNTCCRGEAASSMVFPHIQYSTERDSLLGSSASDYDDNKQLHAHREVKIKITKEKLEELLGKSDLHGMPVDQIVSGLISASADHHYYNYYYTNDHVDIQDSLQFHHRSWRPALQTIPEVN</sequence>
<dbReference type="Proteomes" id="UP001237642">
    <property type="component" value="Unassembled WGS sequence"/>
</dbReference>
<protein>
    <submittedName>
        <fullName evidence="1">Uncharacterized protein</fullName>
    </submittedName>
</protein>
<organism evidence="1 2">
    <name type="scientific">Heracleum sosnowskyi</name>
    <dbReference type="NCBI Taxonomy" id="360622"/>
    <lineage>
        <taxon>Eukaryota</taxon>
        <taxon>Viridiplantae</taxon>
        <taxon>Streptophyta</taxon>
        <taxon>Embryophyta</taxon>
        <taxon>Tracheophyta</taxon>
        <taxon>Spermatophyta</taxon>
        <taxon>Magnoliopsida</taxon>
        <taxon>eudicotyledons</taxon>
        <taxon>Gunneridae</taxon>
        <taxon>Pentapetalae</taxon>
        <taxon>asterids</taxon>
        <taxon>campanulids</taxon>
        <taxon>Apiales</taxon>
        <taxon>Apiaceae</taxon>
        <taxon>Apioideae</taxon>
        <taxon>apioid superclade</taxon>
        <taxon>Tordylieae</taxon>
        <taxon>Tordyliinae</taxon>
        <taxon>Heracleum</taxon>
    </lineage>
</organism>
<accession>A0AAD8MGI3</accession>
<dbReference type="AlphaFoldDB" id="A0AAD8MGI3"/>
<dbReference type="EMBL" id="JAUIZM010000007">
    <property type="protein sequence ID" value="KAK1375135.1"/>
    <property type="molecule type" value="Genomic_DNA"/>
</dbReference>
<keyword evidence="2" id="KW-1185">Reference proteome</keyword>
<reference evidence="1" key="1">
    <citation type="submission" date="2023-02" db="EMBL/GenBank/DDBJ databases">
        <title>Genome of toxic invasive species Heracleum sosnowskyi carries increased number of genes despite the absence of recent whole-genome duplications.</title>
        <authorList>
            <person name="Schelkunov M."/>
            <person name="Shtratnikova V."/>
            <person name="Makarenko M."/>
            <person name="Klepikova A."/>
            <person name="Omelchenko D."/>
            <person name="Novikova G."/>
            <person name="Obukhova E."/>
            <person name="Bogdanov V."/>
            <person name="Penin A."/>
            <person name="Logacheva M."/>
        </authorList>
    </citation>
    <scope>NUCLEOTIDE SEQUENCE</scope>
    <source>
        <strain evidence="1">Hsosn_3</strain>
        <tissue evidence="1">Leaf</tissue>
    </source>
</reference>
<proteinExistence type="predicted"/>
<gene>
    <name evidence="1" type="ORF">POM88_031328</name>
</gene>
<comment type="caution">
    <text evidence="1">The sequence shown here is derived from an EMBL/GenBank/DDBJ whole genome shotgun (WGS) entry which is preliminary data.</text>
</comment>
<dbReference type="PANTHER" id="PTHR33647:SF5">
    <property type="entry name" value="OS01G0793900 PROTEIN"/>
    <property type="match status" value="1"/>
</dbReference>
<evidence type="ECO:0000313" key="1">
    <source>
        <dbReference type="EMBL" id="KAK1375135.1"/>
    </source>
</evidence>
<dbReference type="PANTHER" id="PTHR33647">
    <property type="entry name" value="OS01G0793900 PROTEIN"/>
    <property type="match status" value="1"/>
</dbReference>
<reference evidence="1" key="2">
    <citation type="submission" date="2023-05" db="EMBL/GenBank/DDBJ databases">
        <authorList>
            <person name="Schelkunov M.I."/>
        </authorList>
    </citation>
    <scope>NUCLEOTIDE SEQUENCE</scope>
    <source>
        <strain evidence="1">Hsosn_3</strain>
        <tissue evidence="1">Leaf</tissue>
    </source>
</reference>
<name>A0AAD8MGI3_9APIA</name>
<evidence type="ECO:0000313" key="2">
    <source>
        <dbReference type="Proteomes" id="UP001237642"/>
    </source>
</evidence>